<dbReference type="AlphaFoldDB" id="A0A502EJT6"/>
<comment type="caution">
    <text evidence="5">The sequence shown here is derived from an EMBL/GenBank/DDBJ whole genome shotgun (WGS) entry which is preliminary data.</text>
</comment>
<sequence length="231" mass="25561">MPRDTPALSLTQSVYERLRADLLACRLWPGDRLKISDLCQSMGVNLGAVREALARLLAEGLVVAEPQRGFRVAPISAVELRDLTEVRIDVEARCLRRSVEGAGVEWETAIVAAHHGLTRLPERDPEDPSRANDAWSAQHAAFHRALVAGCGSPWLLRLRDSLYDQSERYRRLSVPLARTERDVAGEHRAIMEAAVARRADRACALLAEHFRATTRILLDANFGEDGAGLGR</sequence>
<evidence type="ECO:0000256" key="2">
    <source>
        <dbReference type="ARBA" id="ARBA00023125"/>
    </source>
</evidence>
<feature type="domain" description="HTH gntR-type" evidence="4">
    <location>
        <begin position="8"/>
        <end position="75"/>
    </location>
</feature>
<dbReference type="InterPro" id="IPR011711">
    <property type="entry name" value="GntR_C"/>
</dbReference>
<protein>
    <submittedName>
        <fullName evidence="5">FCD domain-containing protein</fullName>
    </submittedName>
</protein>
<dbReference type="Proteomes" id="UP000317078">
    <property type="component" value="Unassembled WGS sequence"/>
</dbReference>
<dbReference type="GO" id="GO:0003677">
    <property type="term" value="F:DNA binding"/>
    <property type="evidence" value="ECO:0007669"/>
    <property type="project" value="UniProtKB-KW"/>
</dbReference>
<dbReference type="CDD" id="cd07377">
    <property type="entry name" value="WHTH_GntR"/>
    <property type="match status" value="1"/>
</dbReference>
<dbReference type="RefSeq" id="WP_140887712.1">
    <property type="nucleotide sequence ID" value="NZ_RCZP01000084.1"/>
</dbReference>
<accession>A0A502EJT6</accession>
<keyword evidence="3" id="KW-0804">Transcription</keyword>
<dbReference type="PROSITE" id="PS50949">
    <property type="entry name" value="HTH_GNTR"/>
    <property type="match status" value="1"/>
</dbReference>
<gene>
    <name evidence="5" type="ORF">EAH89_29815</name>
</gene>
<dbReference type="EMBL" id="RCZP01000084">
    <property type="protein sequence ID" value="TPG37727.1"/>
    <property type="molecule type" value="Genomic_DNA"/>
</dbReference>
<dbReference type="InterPro" id="IPR036390">
    <property type="entry name" value="WH_DNA-bd_sf"/>
</dbReference>
<dbReference type="Pfam" id="PF07729">
    <property type="entry name" value="FCD"/>
    <property type="match status" value="1"/>
</dbReference>
<dbReference type="PANTHER" id="PTHR43537:SF20">
    <property type="entry name" value="HTH-TYPE TRANSCRIPTIONAL REPRESSOR GLAR"/>
    <property type="match status" value="1"/>
</dbReference>
<name>A0A502EJT6_9PROT</name>
<keyword evidence="2" id="KW-0238">DNA-binding</keyword>
<dbReference type="Gene3D" id="1.20.120.530">
    <property type="entry name" value="GntR ligand-binding domain-like"/>
    <property type="match status" value="1"/>
</dbReference>
<evidence type="ECO:0000313" key="5">
    <source>
        <dbReference type="EMBL" id="TPG37727.1"/>
    </source>
</evidence>
<organism evidence="5 6">
    <name type="scientific">Muricoccus nepalensis</name>
    <dbReference type="NCBI Taxonomy" id="1854500"/>
    <lineage>
        <taxon>Bacteria</taxon>
        <taxon>Pseudomonadati</taxon>
        <taxon>Pseudomonadota</taxon>
        <taxon>Alphaproteobacteria</taxon>
        <taxon>Acetobacterales</taxon>
        <taxon>Roseomonadaceae</taxon>
        <taxon>Muricoccus</taxon>
    </lineage>
</organism>
<evidence type="ECO:0000256" key="3">
    <source>
        <dbReference type="ARBA" id="ARBA00023163"/>
    </source>
</evidence>
<dbReference type="OrthoDB" id="8638122at2"/>
<dbReference type="Gene3D" id="1.10.10.10">
    <property type="entry name" value="Winged helix-like DNA-binding domain superfamily/Winged helix DNA-binding domain"/>
    <property type="match status" value="1"/>
</dbReference>
<keyword evidence="1" id="KW-0805">Transcription regulation</keyword>
<dbReference type="InterPro" id="IPR000524">
    <property type="entry name" value="Tscrpt_reg_HTH_GntR"/>
</dbReference>
<dbReference type="InterPro" id="IPR008920">
    <property type="entry name" value="TF_FadR/GntR_C"/>
</dbReference>
<reference evidence="5 6" key="1">
    <citation type="journal article" date="2019" name="Environ. Microbiol.">
        <title>Species interactions and distinct microbial communities in high Arctic permafrost affected cryosols are associated with the CH4 and CO2 gas fluxes.</title>
        <authorList>
            <person name="Altshuler I."/>
            <person name="Hamel J."/>
            <person name="Turney S."/>
            <person name="Magnuson E."/>
            <person name="Levesque R."/>
            <person name="Greer C."/>
            <person name="Whyte L.G."/>
        </authorList>
    </citation>
    <scope>NUCLEOTIDE SEQUENCE [LARGE SCALE GENOMIC DNA]</scope>
    <source>
        <strain evidence="5 6">S9.3B</strain>
    </source>
</reference>
<dbReference type="SUPFAM" id="SSF46785">
    <property type="entry name" value="Winged helix' DNA-binding domain"/>
    <property type="match status" value="1"/>
</dbReference>
<dbReference type="SUPFAM" id="SSF48008">
    <property type="entry name" value="GntR ligand-binding domain-like"/>
    <property type="match status" value="1"/>
</dbReference>
<dbReference type="GO" id="GO:0003700">
    <property type="term" value="F:DNA-binding transcription factor activity"/>
    <property type="evidence" value="ECO:0007669"/>
    <property type="project" value="InterPro"/>
</dbReference>
<dbReference type="InterPro" id="IPR036388">
    <property type="entry name" value="WH-like_DNA-bd_sf"/>
</dbReference>
<proteinExistence type="predicted"/>
<dbReference type="SMART" id="SM00345">
    <property type="entry name" value="HTH_GNTR"/>
    <property type="match status" value="1"/>
</dbReference>
<dbReference type="SMART" id="SM00895">
    <property type="entry name" value="FCD"/>
    <property type="match status" value="1"/>
</dbReference>
<evidence type="ECO:0000259" key="4">
    <source>
        <dbReference type="PROSITE" id="PS50949"/>
    </source>
</evidence>
<dbReference type="PANTHER" id="PTHR43537">
    <property type="entry name" value="TRANSCRIPTIONAL REGULATOR, GNTR FAMILY"/>
    <property type="match status" value="1"/>
</dbReference>
<evidence type="ECO:0000256" key="1">
    <source>
        <dbReference type="ARBA" id="ARBA00023015"/>
    </source>
</evidence>
<dbReference type="Pfam" id="PF00392">
    <property type="entry name" value="GntR"/>
    <property type="match status" value="1"/>
</dbReference>
<keyword evidence="6" id="KW-1185">Reference proteome</keyword>
<evidence type="ECO:0000313" key="6">
    <source>
        <dbReference type="Proteomes" id="UP000317078"/>
    </source>
</evidence>